<dbReference type="EMBL" id="JAGRRH010000006">
    <property type="protein sequence ID" value="KAG7367860.1"/>
    <property type="molecule type" value="Genomic_DNA"/>
</dbReference>
<feature type="compositionally biased region" description="Polar residues" evidence="1">
    <location>
        <begin position="574"/>
        <end position="588"/>
    </location>
</feature>
<comment type="caution">
    <text evidence="4">The sequence shown here is derived from an EMBL/GenBank/DDBJ whole genome shotgun (WGS) entry which is preliminary data.</text>
</comment>
<feature type="transmembrane region" description="Helical" evidence="2">
    <location>
        <begin position="225"/>
        <end position="246"/>
    </location>
</feature>
<keyword evidence="5" id="KW-1185">Reference proteome</keyword>
<feature type="region of interest" description="Disordered" evidence="1">
    <location>
        <begin position="558"/>
        <end position="598"/>
    </location>
</feature>
<evidence type="ECO:0000313" key="3">
    <source>
        <dbReference type="EMBL" id="KAG7337479.1"/>
    </source>
</evidence>
<dbReference type="AlphaFoldDB" id="A0A9K3LTZ3"/>
<proteinExistence type="predicted"/>
<feature type="transmembrane region" description="Helical" evidence="2">
    <location>
        <begin position="258"/>
        <end position="279"/>
    </location>
</feature>
<feature type="compositionally biased region" description="Polar residues" evidence="1">
    <location>
        <begin position="727"/>
        <end position="748"/>
    </location>
</feature>
<feature type="region of interest" description="Disordered" evidence="1">
    <location>
        <begin position="723"/>
        <end position="748"/>
    </location>
</feature>
<evidence type="ECO:0000313" key="5">
    <source>
        <dbReference type="Proteomes" id="UP000693970"/>
    </source>
</evidence>
<dbReference type="EMBL" id="JAGRRH010000082">
    <property type="protein sequence ID" value="KAG7337479.1"/>
    <property type="molecule type" value="Genomic_DNA"/>
</dbReference>
<reference evidence="4" key="2">
    <citation type="submission" date="2021-04" db="EMBL/GenBank/DDBJ databases">
        <authorList>
            <person name="Podell S."/>
        </authorList>
    </citation>
    <scope>NUCLEOTIDE SEQUENCE</scope>
    <source>
        <strain evidence="4">Hildebrandi</strain>
    </source>
</reference>
<evidence type="ECO:0000256" key="1">
    <source>
        <dbReference type="SAM" id="MobiDB-lite"/>
    </source>
</evidence>
<feature type="compositionally biased region" description="Pro residues" evidence="1">
    <location>
        <begin position="1"/>
        <end position="33"/>
    </location>
</feature>
<feature type="region of interest" description="Disordered" evidence="1">
    <location>
        <begin position="1"/>
        <end position="67"/>
    </location>
</feature>
<gene>
    <name evidence="3" type="ORF">IV203_017590</name>
    <name evidence="4" type="ORF">IV203_030603</name>
</gene>
<keyword evidence="2" id="KW-0472">Membrane</keyword>
<dbReference type="Proteomes" id="UP000693970">
    <property type="component" value="Unassembled WGS sequence"/>
</dbReference>
<evidence type="ECO:0000313" key="4">
    <source>
        <dbReference type="EMBL" id="KAG7367860.1"/>
    </source>
</evidence>
<feature type="transmembrane region" description="Helical" evidence="2">
    <location>
        <begin position="73"/>
        <end position="94"/>
    </location>
</feature>
<protein>
    <submittedName>
        <fullName evidence="4">Uncharacterized protein</fullName>
    </submittedName>
</protein>
<organism evidence="4 5">
    <name type="scientific">Nitzschia inconspicua</name>
    <dbReference type="NCBI Taxonomy" id="303405"/>
    <lineage>
        <taxon>Eukaryota</taxon>
        <taxon>Sar</taxon>
        <taxon>Stramenopiles</taxon>
        <taxon>Ochrophyta</taxon>
        <taxon>Bacillariophyta</taxon>
        <taxon>Bacillariophyceae</taxon>
        <taxon>Bacillariophycidae</taxon>
        <taxon>Bacillariales</taxon>
        <taxon>Bacillariaceae</taxon>
        <taxon>Nitzschia</taxon>
    </lineage>
</organism>
<feature type="region of interest" description="Disordered" evidence="1">
    <location>
        <begin position="612"/>
        <end position="662"/>
    </location>
</feature>
<sequence>MAPKRPPQGVPTPPNINHPSPMPPQQAPYPPAVQQPERYYYAAPPSMPQSFTTAANPNNNDPRNALDRSTDTCARIGAIVLLAIAITGFSFTVMTARSCNFLSISISNQLLKSAINDPNTTMPSHGNRVNYQQELEQALEEHGGGNRDLQLFGNLTDPPQESEAPTLSPTSLDDGYTTLTFGLFVYLDPISALAGASFHDTACSAYTDSNINYSSATDIPVNFRLARLGVVIAMISSGIASFILAVEFFLTRVWCSRVLINLGLSAALLSLPLAFAVFADSRCNPLSLENPSTNSNLGGCDLGDGSEEALIATTLFLISFVLACILPKPLPLVRVIQEMVQNQRFVYCCLCVDQLDCLCCWDSPQKHKQHGGKAANNCKDDDLSRDEETLPLSVEEHVVDEHGHSFKQYHDETAGYTLQNQYVAAYKRWLAAEKDYEDALSRFKLECGDAGVDWRKFLRKANQQTAQGTELLRESNSERPDVVLEVLQQSDRDGLDEELYRDTELLRFVDYLWTIRDNCTFAKQVMNRIQNDINEFTRLEDKRHKTVSTQSVATVASIPSSVEVDPSTKHSKSQPEVSEQVSKTSQPSDEGPDPVFFSTRSEPLKYFETAPPMECTPDESDYWSTPLFSEDFENPTSDGKHEDGTGKLEVSSLPVDPSDLPDPLPQNPNETAVAAAATAATTENDTTHHTIFPRRVREGKLMTPAGLAHLRWTDWQHPLQRYEKVSSHSQPPTTESLVVTETNSTNDP</sequence>
<evidence type="ECO:0000256" key="2">
    <source>
        <dbReference type="SAM" id="Phobius"/>
    </source>
</evidence>
<keyword evidence="2" id="KW-1133">Transmembrane helix</keyword>
<reference evidence="4" key="1">
    <citation type="journal article" date="2021" name="Sci. Rep.">
        <title>Diploid genomic architecture of Nitzschia inconspicua, an elite biomass production diatom.</title>
        <authorList>
            <person name="Oliver A."/>
            <person name="Podell S."/>
            <person name="Pinowska A."/>
            <person name="Traller J.C."/>
            <person name="Smith S.R."/>
            <person name="McClure R."/>
            <person name="Beliaev A."/>
            <person name="Bohutskyi P."/>
            <person name="Hill E.A."/>
            <person name="Rabines A."/>
            <person name="Zheng H."/>
            <person name="Allen L.Z."/>
            <person name="Kuo A."/>
            <person name="Grigoriev I.V."/>
            <person name="Allen A.E."/>
            <person name="Hazlebeck D."/>
            <person name="Allen E.E."/>
        </authorList>
    </citation>
    <scope>NUCLEOTIDE SEQUENCE</scope>
    <source>
        <strain evidence="4">Hildebrandi</strain>
    </source>
</reference>
<name>A0A9K3LTZ3_9STRA</name>
<keyword evidence="2" id="KW-0812">Transmembrane</keyword>
<accession>A0A9K3LTZ3</accession>